<proteinExistence type="predicted"/>
<evidence type="ECO:0000313" key="1">
    <source>
        <dbReference type="EMBL" id="GFO50413.1"/>
    </source>
</evidence>
<dbReference type="Proteomes" id="UP000735302">
    <property type="component" value="Unassembled WGS sequence"/>
</dbReference>
<name>A0AAV4E1C2_9GAST</name>
<dbReference type="PANTHER" id="PTHR47027">
    <property type="entry name" value="REVERSE TRANSCRIPTASE DOMAIN-CONTAINING PROTEIN"/>
    <property type="match status" value="1"/>
</dbReference>
<keyword evidence="1" id="KW-0540">Nuclease</keyword>
<dbReference type="EMBL" id="BLXT01008609">
    <property type="protein sequence ID" value="GFO50413.1"/>
    <property type="molecule type" value="Genomic_DNA"/>
</dbReference>
<keyword evidence="1" id="KW-0255">Endonuclease</keyword>
<dbReference type="PANTHER" id="PTHR47027:SF20">
    <property type="entry name" value="REVERSE TRANSCRIPTASE-LIKE PROTEIN WITH RNA-DIRECTED DNA POLYMERASE DOMAIN"/>
    <property type="match status" value="1"/>
</dbReference>
<dbReference type="GO" id="GO:0004519">
    <property type="term" value="F:endonuclease activity"/>
    <property type="evidence" value="ECO:0007669"/>
    <property type="project" value="UniProtKB-KW"/>
</dbReference>
<comment type="caution">
    <text evidence="1">The sequence shown here is derived from an EMBL/GenBank/DDBJ whole genome shotgun (WGS) entry which is preliminary data.</text>
</comment>
<protein>
    <submittedName>
        <fullName evidence="1">Endonuclease-reverse transcriptase</fullName>
    </submittedName>
</protein>
<dbReference type="AlphaFoldDB" id="A0AAV4E1C2"/>
<organism evidence="1 2">
    <name type="scientific">Plakobranchus ocellatus</name>
    <dbReference type="NCBI Taxonomy" id="259542"/>
    <lineage>
        <taxon>Eukaryota</taxon>
        <taxon>Metazoa</taxon>
        <taxon>Spiralia</taxon>
        <taxon>Lophotrochozoa</taxon>
        <taxon>Mollusca</taxon>
        <taxon>Gastropoda</taxon>
        <taxon>Heterobranchia</taxon>
        <taxon>Euthyneura</taxon>
        <taxon>Panpulmonata</taxon>
        <taxon>Sacoglossa</taxon>
        <taxon>Placobranchoidea</taxon>
        <taxon>Plakobranchidae</taxon>
        <taxon>Plakobranchus</taxon>
    </lineage>
</organism>
<gene>
    <name evidence="1" type="ORF">PoB_007691800</name>
</gene>
<accession>A0AAV4E1C2</accession>
<keyword evidence="1" id="KW-0378">Hydrolase</keyword>
<evidence type="ECO:0000313" key="2">
    <source>
        <dbReference type="Proteomes" id="UP000735302"/>
    </source>
</evidence>
<sequence length="118" mass="13355">MGLSLNVKKTECMVISKKSSNSKSNLVSKGDQIKQVTKFKYLGYPIKSDGRCISEISKRIAMAKDTFQTMKPILANRNISMNTKIRVIKQRNGEKTGSSGYVVYQKNDEDIMDRKNVK</sequence>
<keyword evidence="2" id="KW-1185">Reference proteome</keyword>
<reference evidence="1 2" key="1">
    <citation type="journal article" date="2021" name="Elife">
        <title>Chloroplast acquisition without the gene transfer in kleptoplastic sea slugs, Plakobranchus ocellatus.</title>
        <authorList>
            <person name="Maeda T."/>
            <person name="Takahashi S."/>
            <person name="Yoshida T."/>
            <person name="Shimamura S."/>
            <person name="Takaki Y."/>
            <person name="Nagai Y."/>
            <person name="Toyoda A."/>
            <person name="Suzuki Y."/>
            <person name="Arimoto A."/>
            <person name="Ishii H."/>
            <person name="Satoh N."/>
            <person name="Nishiyama T."/>
            <person name="Hasebe M."/>
            <person name="Maruyama T."/>
            <person name="Minagawa J."/>
            <person name="Obokata J."/>
            <person name="Shigenobu S."/>
        </authorList>
    </citation>
    <scope>NUCLEOTIDE SEQUENCE [LARGE SCALE GENOMIC DNA]</scope>
</reference>